<dbReference type="EMBL" id="JASJQH010000115">
    <property type="protein sequence ID" value="KAK9766896.1"/>
    <property type="molecule type" value="Genomic_DNA"/>
</dbReference>
<dbReference type="Pfam" id="PF17653">
    <property type="entry name" value="DUF5522"/>
    <property type="match status" value="1"/>
</dbReference>
<organism evidence="2 3">
    <name type="scientific">Basidiobolus ranarum</name>
    <dbReference type="NCBI Taxonomy" id="34480"/>
    <lineage>
        <taxon>Eukaryota</taxon>
        <taxon>Fungi</taxon>
        <taxon>Fungi incertae sedis</taxon>
        <taxon>Zoopagomycota</taxon>
        <taxon>Entomophthoromycotina</taxon>
        <taxon>Basidiobolomycetes</taxon>
        <taxon>Basidiobolales</taxon>
        <taxon>Basidiobolaceae</taxon>
        <taxon>Basidiobolus</taxon>
    </lineage>
</organism>
<evidence type="ECO:0000313" key="3">
    <source>
        <dbReference type="Proteomes" id="UP001479436"/>
    </source>
</evidence>
<reference evidence="2 3" key="1">
    <citation type="submission" date="2023-04" db="EMBL/GenBank/DDBJ databases">
        <title>Genome of Basidiobolus ranarum AG-B5.</title>
        <authorList>
            <person name="Stajich J.E."/>
            <person name="Carter-House D."/>
            <person name="Gryganskyi A."/>
        </authorList>
    </citation>
    <scope>NUCLEOTIDE SEQUENCE [LARGE SCALE GENOMIC DNA]</scope>
    <source>
        <strain evidence="2 3">AG-B5</strain>
    </source>
</reference>
<keyword evidence="3" id="KW-1185">Reference proteome</keyword>
<dbReference type="PANTHER" id="PTHR21037:SF2">
    <property type="entry name" value="SIMILAR TO NOVEL PROTEIN"/>
    <property type="match status" value="1"/>
</dbReference>
<feature type="signal peptide" evidence="1">
    <location>
        <begin position="1"/>
        <end position="19"/>
    </location>
</feature>
<sequence length="109" mass="12538">MSLRHTTVGLLSRTMTVRALTTEAVDPAVAVYMKEHQKAVENEQPTYKDPATGYTVFTTFGHLKRGYCCGNTCRHCPYEFENVGKKDKIKQIIQEKRLEKQANKKNTEW</sequence>
<gene>
    <name evidence="2" type="ORF">K7432_003685</name>
</gene>
<dbReference type="PANTHER" id="PTHR21037">
    <property type="entry name" value="39S RIBOSOMAL PROTEIN L14, MITOCHONDRIAL"/>
    <property type="match status" value="1"/>
</dbReference>
<proteinExistence type="predicted"/>
<evidence type="ECO:0000313" key="2">
    <source>
        <dbReference type="EMBL" id="KAK9766896.1"/>
    </source>
</evidence>
<dbReference type="Proteomes" id="UP001479436">
    <property type="component" value="Unassembled WGS sequence"/>
</dbReference>
<evidence type="ECO:0000256" key="1">
    <source>
        <dbReference type="SAM" id="SignalP"/>
    </source>
</evidence>
<protein>
    <submittedName>
        <fullName evidence="2">Uncharacterized protein</fullName>
    </submittedName>
</protein>
<name>A0ABR2WZI4_9FUNG</name>
<feature type="chain" id="PRO_5046223950" evidence="1">
    <location>
        <begin position="20"/>
        <end position="109"/>
    </location>
</feature>
<keyword evidence="1" id="KW-0732">Signal</keyword>
<dbReference type="InterPro" id="IPR040807">
    <property type="entry name" value="DUF5522"/>
</dbReference>
<accession>A0ABR2WZI4</accession>
<comment type="caution">
    <text evidence="2">The sequence shown here is derived from an EMBL/GenBank/DDBJ whole genome shotgun (WGS) entry which is preliminary data.</text>
</comment>